<evidence type="ECO:0000256" key="4">
    <source>
        <dbReference type="ARBA" id="ARBA00022448"/>
    </source>
</evidence>
<evidence type="ECO:0000256" key="10">
    <source>
        <dbReference type="ARBA" id="ARBA00023136"/>
    </source>
</evidence>
<keyword evidence="6" id="KW-0677">Repeat</keyword>
<feature type="compositionally biased region" description="Low complexity" evidence="13">
    <location>
        <begin position="1"/>
        <end position="22"/>
    </location>
</feature>
<evidence type="ECO:0000256" key="8">
    <source>
        <dbReference type="ARBA" id="ARBA00022989"/>
    </source>
</evidence>
<dbReference type="SUPFAM" id="SSF103506">
    <property type="entry name" value="Mitochondrial carrier"/>
    <property type="match status" value="1"/>
</dbReference>
<dbReference type="PANTHER" id="PTHR24089">
    <property type="entry name" value="SOLUTE CARRIER FAMILY 25"/>
    <property type="match status" value="1"/>
</dbReference>
<dbReference type="OrthoDB" id="270584at2759"/>
<evidence type="ECO:0000256" key="9">
    <source>
        <dbReference type="ARBA" id="ARBA00023128"/>
    </source>
</evidence>
<feature type="repeat" description="Solcar" evidence="11">
    <location>
        <begin position="218"/>
        <end position="348"/>
    </location>
</feature>
<organism evidence="14 15">
    <name type="scientific">Niveomyces insectorum RCEF 264</name>
    <dbReference type="NCBI Taxonomy" id="1081102"/>
    <lineage>
        <taxon>Eukaryota</taxon>
        <taxon>Fungi</taxon>
        <taxon>Dikarya</taxon>
        <taxon>Ascomycota</taxon>
        <taxon>Pezizomycotina</taxon>
        <taxon>Sordariomycetes</taxon>
        <taxon>Hypocreomycetidae</taxon>
        <taxon>Hypocreales</taxon>
        <taxon>Cordycipitaceae</taxon>
        <taxon>Niveomyces</taxon>
    </lineage>
</organism>
<evidence type="ECO:0000313" key="15">
    <source>
        <dbReference type="Proteomes" id="UP000076874"/>
    </source>
</evidence>
<name>A0A167NB01_9HYPO</name>
<dbReference type="PRINTS" id="PR00926">
    <property type="entry name" value="MITOCARRIER"/>
</dbReference>
<keyword evidence="4 12" id="KW-0813">Transport</keyword>
<keyword evidence="10 11" id="KW-0472">Membrane</keyword>
<dbReference type="GO" id="GO:0005743">
    <property type="term" value="C:mitochondrial inner membrane"/>
    <property type="evidence" value="ECO:0007669"/>
    <property type="project" value="UniProtKB-SubCell"/>
</dbReference>
<feature type="repeat" description="Solcar" evidence="11">
    <location>
        <begin position="119"/>
        <end position="210"/>
    </location>
</feature>
<evidence type="ECO:0000256" key="7">
    <source>
        <dbReference type="ARBA" id="ARBA00022792"/>
    </source>
</evidence>
<dbReference type="PROSITE" id="PS50920">
    <property type="entry name" value="SOLCAR"/>
    <property type="match status" value="2"/>
</dbReference>
<evidence type="ECO:0000256" key="6">
    <source>
        <dbReference type="ARBA" id="ARBA00022737"/>
    </source>
</evidence>
<dbReference type="Proteomes" id="UP000076874">
    <property type="component" value="Unassembled WGS sequence"/>
</dbReference>
<dbReference type="Gene3D" id="1.50.40.10">
    <property type="entry name" value="Mitochondrial carrier domain"/>
    <property type="match status" value="1"/>
</dbReference>
<proteinExistence type="inferred from homology"/>
<dbReference type="InterPro" id="IPR023395">
    <property type="entry name" value="MCP_dom_sf"/>
</dbReference>
<evidence type="ECO:0000256" key="13">
    <source>
        <dbReference type="SAM" id="MobiDB-lite"/>
    </source>
</evidence>
<dbReference type="InterPro" id="IPR018108">
    <property type="entry name" value="MCP_transmembrane"/>
</dbReference>
<evidence type="ECO:0000313" key="14">
    <source>
        <dbReference type="EMBL" id="OAA55341.1"/>
    </source>
</evidence>
<keyword evidence="7" id="KW-0999">Mitochondrion inner membrane</keyword>
<dbReference type="EMBL" id="AZHD01000020">
    <property type="protein sequence ID" value="OAA55341.1"/>
    <property type="molecule type" value="Genomic_DNA"/>
</dbReference>
<evidence type="ECO:0000256" key="3">
    <source>
        <dbReference type="ARBA" id="ARBA00021935"/>
    </source>
</evidence>
<evidence type="ECO:0000256" key="5">
    <source>
        <dbReference type="ARBA" id="ARBA00022692"/>
    </source>
</evidence>
<dbReference type="AlphaFoldDB" id="A0A167NB01"/>
<evidence type="ECO:0000256" key="11">
    <source>
        <dbReference type="PROSITE-ProRule" id="PRU00282"/>
    </source>
</evidence>
<keyword evidence="8" id="KW-1133">Transmembrane helix</keyword>
<keyword evidence="9" id="KW-0496">Mitochondrion</keyword>
<dbReference type="Pfam" id="PF00153">
    <property type="entry name" value="Mito_carr"/>
    <property type="match status" value="3"/>
</dbReference>
<keyword evidence="15" id="KW-1185">Reference proteome</keyword>
<reference evidence="14 15" key="1">
    <citation type="journal article" date="2016" name="Genome Biol. Evol.">
        <title>Divergent and convergent evolution of fungal pathogenicity.</title>
        <authorList>
            <person name="Shang Y."/>
            <person name="Xiao G."/>
            <person name="Zheng P."/>
            <person name="Cen K."/>
            <person name="Zhan S."/>
            <person name="Wang C."/>
        </authorList>
    </citation>
    <scope>NUCLEOTIDE SEQUENCE [LARGE SCALE GENOMIC DNA]</scope>
    <source>
        <strain evidence="14 15">RCEF 264</strain>
    </source>
</reference>
<gene>
    <name evidence="14" type="ORF">SPI_08436</name>
</gene>
<comment type="function">
    <text evidence="1">Mitochondrial transporter that mediates uptake of thiamine pyrophosphate (ThPP) into mitochondria.</text>
</comment>
<sequence length="414" mass="43197">MSSALANHASSSAIARPSSSMSEIAQRPRPRESTTTGDVNGGSGPGGSTIAMEPAAERPAGSVMGPRAGLQAAPPQGFDEAVHGESAGGDEEGGPGDDGGVNALAATLTHGTVDKQSVSYLWRSGVAGGVAGCVAKSVVAPLDRVKILFQTSNPQFTKYSGSWAGVAHAMRAIYRQEGALGLYRGHSATLLRIFPYAAVKFLAYEQIRSVLISRHEHETPLRRLLSGALAGVTSVFVTYPLEVVRVRLAFETRRDVRSSLADICRRIYHEQPVGRGNGGGGGGGGAAATAATRATGAATAATAATTPAAVRLPQSGLANFYRGFSPTILGMLPYAGMSFLTHDTCGDVVRRRMQVGGAVGDGRRLRIAETARLILQERGVRGFFVGLTIGYAKVVPMAAASFYTYERCKLFLGI</sequence>
<comment type="caution">
    <text evidence="14">The sequence shown here is derived from an EMBL/GenBank/DDBJ whole genome shotgun (WGS) entry which is preliminary data.</text>
</comment>
<protein>
    <recommendedName>
        <fullName evidence="3">Mitochondrial thiamine pyrophosphate carrier 1</fullName>
    </recommendedName>
</protein>
<accession>A0A167NB01</accession>
<comment type="subcellular location">
    <subcellularLocation>
        <location evidence="2">Mitochondrion inner membrane</location>
        <topology evidence="2">Multi-pass membrane protein</topology>
    </subcellularLocation>
</comment>
<feature type="region of interest" description="Disordered" evidence="13">
    <location>
        <begin position="1"/>
        <end position="103"/>
    </location>
</feature>
<evidence type="ECO:0000256" key="12">
    <source>
        <dbReference type="RuleBase" id="RU000488"/>
    </source>
</evidence>
<evidence type="ECO:0000256" key="2">
    <source>
        <dbReference type="ARBA" id="ARBA00004448"/>
    </source>
</evidence>
<dbReference type="InterPro" id="IPR002067">
    <property type="entry name" value="MCP"/>
</dbReference>
<evidence type="ECO:0000256" key="1">
    <source>
        <dbReference type="ARBA" id="ARBA00002238"/>
    </source>
</evidence>
<comment type="similarity">
    <text evidence="12">Belongs to the mitochondrial carrier (TC 2.A.29) family.</text>
</comment>
<dbReference type="GO" id="GO:0015228">
    <property type="term" value="F:coenzyme A transmembrane transporter activity"/>
    <property type="evidence" value="ECO:0007669"/>
    <property type="project" value="EnsemblFungi"/>
</dbReference>
<keyword evidence="5 11" id="KW-0812">Transmembrane</keyword>
<dbReference type="STRING" id="1081102.A0A167NB01"/>